<evidence type="ECO:0000256" key="1">
    <source>
        <dbReference type="SAM" id="MobiDB-lite"/>
    </source>
</evidence>
<dbReference type="AlphaFoldDB" id="A0A370HXY8"/>
<name>A0A370HXY8_9NOCA</name>
<dbReference type="InterPro" id="IPR036894">
    <property type="entry name" value="YbaB-like_sf"/>
</dbReference>
<gene>
    <name evidence="2" type="ORF">DFR76_11073</name>
</gene>
<dbReference type="Proteomes" id="UP000254869">
    <property type="component" value="Unassembled WGS sequence"/>
</dbReference>
<dbReference type="RefSeq" id="WP_068006044.1">
    <property type="nucleotide sequence ID" value="NZ_QQBC01000010.1"/>
</dbReference>
<proteinExistence type="predicted"/>
<evidence type="ECO:0008006" key="4">
    <source>
        <dbReference type="Google" id="ProtNLM"/>
    </source>
</evidence>
<dbReference type="STRING" id="1210086.GCA_001613105_06597"/>
<evidence type="ECO:0000313" key="2">
    <source>
        <dbReference type="EMBL" id="RDI63376.1"/>
    </source>
</evidence>
<sequence>MAEDGAGSAARTSEAAEQRARDIAELESRRKLLTATAMACENRITVTVNADGVLIETKFSADIGDLSYAEVAEALPIAVRAAAREVTRRGRAMMWPLLERDTEIPIMASDVGVTGPGAAVALTLTPQDIPASLREPEDLQ</sequence>
<protein>
    <recommendedName>
        <fullName evidence="4">YbaB/EbfC DNA-binding family protein</fullName>
    </recommendedName>
</protein>
<feature type="region of interest" description="Disordered" evidence="1">
    <location>
        <begin position="1"/>
        <end position="20"/>
    </location>
</feature>
<reference evidence="2 3" key="1">
    <citation type="submission" date="2018-07" db="EMBL/GenBank/DDBJ databases">
        <title>Genomic Encyclopedia of Type Strains, Phase IV (KMG-IV): sequencing the most valuable type-strain genomes for metagenomic binning, comparative biology and taxonomic classification.</title>
        <authorList>
            <person name="Goeker M."/>
        </authorList>
    </citation>
    <scope>NUCLEOTIDE SEQUENCE [LARGE SCALE GENOMIC DNA]</scope>
    <source>
        <strain evidence="2 3">DSM 44290</strain>
    </source>
</reference>
<dbReference type="EMBL" id="QQBC01000010">
    <property type="protein sequence ID" value="RDI63376.1"/>
    <property type="molecule type" value="Genomic_DNA"/>
</dbReference>
<evidence type="ECO:0000313" key="3">
    <source>
        <dbReference type="Proteomes" id="UP000254869"/>
    </source>
</evidence>
<accession>A0A370HXY8</accession>
<comment type="caution">
    <text evidence="2">The sequence shown here is derived from an EMBL/GenBank/DDBJ whole genome shotgun (WGS) entry which is preliminary data.</text>
</comment>
<dbReference type="SUPFAM" id="SSF82607">
    <property type="entry name" value="YbaB-like"/>
    <property type="match status" value="1"/>
</dbReference>
<organism evidence="2 3">
    <name type="scientific">Nocardia pseudobrasiliensis</name>
    <dbReference type="NCBI Taxonomy" id="45979"/>
    <lineage>
        <taxon>Bacteria</taxon>
        <taxon>Bacillati</taxon>
        <taxon>Actinomycetota</taxon>
        <taxon>Actinomycetes</taxon>
        <taxon>Mycobacteriales</taxon>
        <taxon>Nocardiaceae</taxon>
        <taxon>Nocardia</taxon>
    </lineage>
</organism>
<dbReference type="Gene3D" id="3.30.1310.10">
    <property type="entry name" value="Nucleoid-associated protein YbaB-like domain"/>
    <property type="match status" value="1"/>
</dbReference>
<keyword evidence="3" id="KW-1185">Reference proteome</keyword>